<dbReference type="EnsemblPlants" id="KQK20367">
    <property type="protein sequence ID" value="KQK20367"/>
    <property type="gene ID" value="BRADI_1g54100v3"/>
</dbReference>
<feature type="region of interest" description="Disordered" evidence="1">
    <location>
        <begin position="90"/>
        <end position="151"/>
    </location>
</feature>
<feature type="region of interest" description="Disordered" evidence="1">
    <location>
        <begin position="177"/>
        <end position="215"/>
    </location>
</feature>
<feature type="region of interest" description="Disordered" evidence="1">
    <location>
        <begin position="1"/>
        <end position="77"/>
    </location>
</feature>
<evidence type="ECO:0000313" key="3">
    <source>
        <dbReference type="EnsemblPlants" id="KQK20367"/>
    </source>
</evidence>
<dbReference type="AlphaFoldDB" id="I1H2N3"/>
<organism evidence="3">
    <name type="scientific">Brachypodium distachyon</name>
    <name type="common">Purple false brome</name>
    <name type="synonym">Trachynia distachya</name>
    <dbReference type="NCBI Taxonomy" id="15368"/>
    <lineage>
        <taxon>Eukaryota</taxon>
        <taxon>Viridiplantae</taxon>
        <taxon>Streptophyta</taxon>
        <taxon>Embryophyta</taxon>
        <taxon>Tracheophyta</taxon>
        <taxon>Spermatophyta</taxon>
        <taxon>Magnoliopsida</taxon>
        <taxon>Liliopsida</taxon>
        <taxon>Poales</taxon>
        <taxon>Poaceae</taxon>
        <taxon>BOP clade</taxon>
        <taxon>Pooideae</taxon>
        <taxon>Stipodae</taxon>
        <taxon>Brachypodieae</taxon>
        <taxon>Brachypodium</taxon>
    </lineage>
</organism>
<keyword evidence="4" id="KW-1185">Reference proteome</keyword>
<dbReference type="InParanoid" id="I1H2N3"/>
<reference evidence="2" key="2">
    <citation type="submission" date="2017-06" db="EMBL/GenBank/DDBJ databases">
        <title>WGS assembly of Brachypodium distachyon.</title>
        <authorList>
            <consortium name="The International Brachypodium Initiative"/>
            <person name="Lucas S."/>
            <person name="Harmon-Smith M."/>
            <person name="Lail K."/>
            <person name="Tice H."/>
            <person name="Grimwood J."/>
            <person name="Bruce D."/>
            <person name="Barry K."/>
            <person name="Shu S."/>
            <person name="Lindquist E."/>
            <person name="Wang M."/>
            <person name="Pitluck S."/>
            <person name="Vogel J.P."/>
            <person name="Garvin D.F."/>
            <person name="Mockler T.C."/>
            <person name="Schmutz J."/>
            <person name="Rokhsar D."/>
            <person name="Bevan M.W."/>
        </authorList>
    </citation>
    <scope>NUCLEOTIDE SEQUENCE</scope>
    <source>
        <strain evidence="2">Bd21</strain>
    </source>
</reference>
<evidence type="ECO:0000313" key="2">
    <source>
        <dbReference type="EMBL" id="KQK20367.1"/>
    </source>
</evidence>
<feature type="compositionally biased region" description="Pro residues" evidence="1">
    <location>
        <begin position="135"/>
        <end position="146"/>
    </location>
</feature>
<dbReference type="Proteomes" id="UP000008810">
    <property type="component" value="Chromosome 1"/>
</dbReference>
<reference evidence="3" key="3">
    <citation type="submission" date="2018-08" db="UniProtKB">
        <authorList>
            <consortium name="EnsemblPlants"/>
        </authorList>
    </citation>
    <scope>IDENTIFICATION</scope>
    <source>
        <strain evidence="3">cv. Bd21</strain>
    </source>
</reference>
<name>I1H2N3_BRADI</name>
<accession>I1H2N3</accession>
<evidence type="ECO:0000256" key="1">
    <source>
        <dbReference type="SAM" id="MobiDB-lite"/>
    </source>
</evidence>
<dbReference type="EMBL" id="CM000880">
    <property type="protein sequence ID" value="KQK20367.1"/>
    <property type="molecule type" value="Genomic_DNA"/>
</dbReference>
<sequence length="315" mass="32376">MGAPKGQARRHHVDGAVEAASKKREAHSGRLTGTLQHQIHNRQAYRSTTSTRNIDMTNDREATTTTSMTTDDSRLHKDDIGGRIRQLSVAPRRRGPHQQPCRHSCAESWPPGRGSQWLRWRGQGAASRRGRRRPPSSPHPGAPPTCRPSRRARTCWASCSVERPRAGLAASLALRRATGGGKGGAGPSTSRGGGRGEETESMKSTRGVRGGLEASTRGAAGGGIVVAVGAAARGVKSVEGSTSSTAGTGEVKVMWRGVGAAGSSSGGAATVGGGARLVEGSCSSTAGTGEEKVMQRGSFGTASVGVGAVTGQNLT</sequence>
<reference evidence="2 3" key="1">
    <citation type="journal article" date="2010" name="Nature">
        <title>Genome sequencing and analysis of the model grass Brachypodium distachyon.</title>
        <authorList>
            <consortium name="International Brachypodium Initiative"/>
        </authorList>
    </citation>
    <scope>NUCLEOTIDE SEQUENCE [LARGE SCALE GENOMIC DNA]</scope>
    <source>
        <strain evidence="2 3">Bd21</strain>
    </source>
</reference>
<feature type="compositionally biased region" description="Polar residues" evidence="1">
    <location>
        <begin position="44"/>
        <end position="56"/>
    </location>
</feature>
<gene>
    <name evidence="2" type="ORF">BRADI_1g54100v3</name>
</gene>
<protein>
    <submittedName>
        <fullName evidence="2 3">Uncharacterized protein</fullName>
    </submittedName>
</protein>
<feature type="compositionally biased region" description="Basic and acidic residues" evidence="1">
    <location>
        <begin position="194"/>
        <end position="203"/>
    </location>
</feature>
<proteinExistence type="predicted"/>
<dbReference type="HOGENOM" id="CLU_883828_0_0_1"/>
<evidence type="ECO:0000313" key="4">
    <source>
        <dbReference type="Proteomes" id="UP000008810"/>
    </source>
</evidence>
<dbReference type="Gramene" id="KQK20367">
    <property type="protein sequence ID" value="KQK20367"/>
    <property type="gene ID" value="BRADI_1g54100v3"/>
</dbReference>